<evidence type="ECO:0000256" key="1">
    <source>
        <dbReference type="ARBA" id="ARBA00001973"/>
    </source>
</evidence>
<comment type="caution">
    <text evidence="15">The sequence shown here is derived from an EMBL/GenBank/DDBJ whole genome shotgun (WGS) entry which is preliminary data.</text>
</comment>
<dbReference type="PROSITE" id="PS00209">
    <property type="entry name" value="HEMOCYANIN_1"/>
    <property type="match status" value="1"/>
</dbReference>
<evidence type="ECO:0000259" key="12">
    <source>
        <dbReference type="Pfam" id="PF00372"/>
    </source>
</evidence>
<protein>
    <submittedName>
        <fullName evidence="15">Uncharacterized protein</fullName>
    </submittedName>
</protein>
<dbReference type="PROSITE" id="PS00210">
    <property type="entry name" value="HEMOCYANIN_2"/>
    <property type="match status" value="1"/>
</dbReference>
<feature type="coiled-coil region" evidence="10">
    <location>
        <begin position="286"/>
        <end position="313"/>
    </location>
</feature>
<keyword evidence="4" id="KW-0964">Secreted</keyword>
<evidence type="ECO:0000256" key="3">
    <source>
        <dbReference type="ARBA" id="ARBA00009928"/>
    </source>
</evidence>
<dbReference type="GO" id="GO:0005576">
    <property type="term" value="C:extracellular region"/>
    <property type="evidence" value="ECO:0007669"/>
    <property type="project" value="UniProtKB-SubCell"/>
</dbReference>
<evidence type="ECO:0000256" key="8">
    <source>
        <dbReference type="ARBA" id="ARBA00023033"/>
    </source>
</evidence>
<evidence type="ECO:0000256" key="7">
    <source>
        <dbReference type="ARBA" id="ARBA00023008"/>
    </source>
</evidence>
<comment type="subcellular location">
    <subcellularLocation>
        <location evidence="2">Secreted</location>
    </subcellularLocation>
</comment>
<feature type="region of interest" description="Disordered" evidence="11">
    <location>
        <begin position="679"/>
        <end position="738"/>
    </location>
</feature>
<evidence type="ECO:0000256" key="2">
    <source>
        <dbReference type="ARBA" id="ARBA00004613"/>
    </source>
</evidence>
<organism evidence="15 16">
    <name type="scientific">Parthenolecanium corni</name>
    <dbReference type="NCBI Taxonomy" id="536013"/>
    <lineage>
        <taxon>Eukaryota</taxon>
        <taxon>Metazoa</taxon>
        <taxon>Ecdysozoa</taxon>
        <taxon>Arthropoda</taxon>
        <taxon>Hexapoda</taxon>
        <taxon>Insecta</taxon>
        <taxon>Pterygota</taxon>
        <taxon>Neoptera</taxon>
        <taxon>Paraneoptera</taxon>
        <taxon>Hemiptera</taxon>
        <taxon>Sternorrhyncha</taxon>
        <taxon>Coccoidea</taxon>
        <taxon>Coccidae</taxon>
        <taxon>Parthenolecanium</taxon>
    </lineage>
</organism>
<dbReference type="Gene3D" id="1.10.1280.10">
    <property type="entry name" value="Di-copper center containing domain from catechol oxidase"/>
    <property type="match status" value="1"/>
</dbReference>
<dbReference type="Gene3D" id="1.20.1370.10">
    <property type="entry name" value="Hemocyanin, N-terminal domain"/>
    <property type="match status" value="1"/>
</dbReference>
<dbReference type="InterPro" id="IPR000896">
    <property type="entry name" value="Hemocyanin/hexamerin_mid_dom"/>
</dbReference>
<comment type="cofactor">
    <cofactor evidence="1">
        <name>Cu(2+)</name>
        <dbReference type="ChEBI" id="CHEBI:29036"/>
    </cofactor>
</comment>
<dbReference type="SUPFAM" id="SSF48050">
    <property type="entry name" value="Hemocyanin, N-terminal domain"/>
    <property type="match status" value="1"/>
</dbReference>
<evidence type="ECO:0000256" key="5">
    <source>
        <dbReference type="ARBA" id="ARBA00022723"/>
    </source>
</evidence>
<feature type="domain" description="Hemocyanin middle" evidence="12">
    <location>
        <begin position="147"/>
        <end position="412"/>
    </location>
</feature>
<dbReference type="PRINTS" id="PR00187">
    <property type="entry name" value="HAEMOCYANIN"/>
</dbReference>
<gene>
    <name evidence="15" type="ORF">V9T40_013361</name>
</gene>
<feature type="domain" description="Hemocyanin N-terminal" evidence="13">
    <location>
        <begin position="30"/>
        <end position="140"/>
    </location>
</feature>
<dbReference type="InterPro" id="IPR005204">
    <property type="entry name" value="Hemocyanin_N"/>
</dbReference>
<sequence length="738" mass="84196">MTSQQNVQNSIAFLFDRPGEPLLTGRDDVSFDVPENFWPDRYKAIASSIQSRFPVTGRVIRVQNIQVPDITEATTLGRHENFSLFNPAHRKCSNKLIETFMGMSNIDQFFSACVYARERVNPHMFVYAASVALLHRNDTRHIPIPPNCEVLPELYVDGSIFARAKEEVGVIPSGSRLPIEVPLDLTASDLDVEHRVAYWREDVGINLHHWHWHLVYPFDGPQNIVRKDRRGELFYYMHQQINARYNFERLSNGLSRVRRLNNFRDQIPEGYYPKLDSTIASRVWPARQANSVMRDLNRESDQLSADVQDLERWRDRILNDIFDGSVRDTSGRSVPLTEEAGIDILGNIIEASLLSVNRNRYGDLHNFGHLMLAYIHDPDNRYQETFGVMGDPTTAMRDPIFYAWHAYMGDIFQEYKGTLIPYTTQQLEFDGIRVTGAEITVEGGRVNEFATFWQQDDIDLSRGLDFQPRGSVFARLTHLQHAPFTYRIKVENNGQQRSGTVRIFLAPKYDERGRNYLFRDQRLLFVELDKFTINLRSGSNTIERQSSDSSVTIPYDQTFRNQENRPTSGNAATSFNYCGCGWPQHMLIAKGNAEGMAAELFVMITDARNDTVQQPNTAVTNSTCDDAQSYCGLRGGLYPDRRAMGFPFDRMPRTGVTTLTQFLTSNMFVQNTVIRFTNRTVPSTRRTNTNTTSGTVNPNTTGGNTNQSNQSNQRPQQSQSGSGNRGQNTNTSNNRRNC</sequence>
<keyword evidence="6" id="KW-0560">Oxidoreductase</keyword>
<name>A0AAN9TL60_9HEMI</name>
<dbReference type="Pfam" id="PF03722">
    <property type="entry name" value="Hemocyanin_N"/>
    <property type="match status" value="1"/>
</dbReference>
<reference evidence="15 16" key="1">
    <citation type="submission" date="2024-03" db="EMBL/GenBank/DDBJ databases">
        <title>Adaptation during the transition from Ophiocordyceps entomopathogen to insect associate is accompanied by gene loss and intensified selection.</title>
        <authorList>
            <person name="Ward C.M."/>
            <person name="Onetto C.A."/>
            <person name="Borneman A.R."/>
        </authorList>
    </citation>
    <scope>NUCLEOTIDE SEQUENCE [LARGE SCALE GENOMIC DNA]</scope>
    <source>
        <strain evidence="15">AWRI1</strain>
        <tissue evidence="15">Single Adult Female</tissue>
    </source>
</reference>
<dbReference type="InterPro" id="IPR005203">
    <property type="entry name" value="Hemocyanin_C"/>
</dbReference>
<dbReference type="AlphaFoldDB" id="A0AAN9TL60"/>
<evidence type="ECO:0000256" key="11">
    <source>
        <dbReference type="SAM" id="MobiDB-lite"/>
    </source>
</evidence>
<dbReference type="InterPro" id="IPR013788">
    <property type="entry name" value="Hemocyanin/hexamerin"/>
</dbReference>
<dbReference type="InterPro" id="IPR008922">
    <property type="entry name" value="Di-copper_centre_dom_sf"/>
</dbReference>
<keyword evidence="9" id="KW-1015">Disulfide bond</keyword>
<dbReference type="FunFam" id="2.60.40.1520:FF:000001">
    <property type="entry name" value="Hemocyanin subunit 2"/>
    <property type="match status" value="1"/>
</dbReference>
<dbReference type="InterPro" id="IPR037020">
    <property type="entry name" value="Hemocyanin_C_sf"/>
</dbReference>
<dbReference type="InterPro" id="IPR014756">
    <property type="entry name" value="Ig_E-set"/>
</dbReference>
<dbReference type="SUPFAM" id="SSF81296">
    <property type="entry name" value="E set domains"/>
    <property type="match status" value="1"/>
</dbReference>
<keyword evidence="5" id="KW-0479">Metal-binding</keyword>
<evidence type="ECO:0000256" key="6">
    <source>
        <dbReference type="ARBA" id="ARBA00023002"/>
    </source>
</evidence>
<dbReference type="Pfam" id="PF03723">
    <property type="entry name" value="Hemocyanin_C"/>
    <property type="match status" value="1"/>
</dbReference>
<dbReference type="PANTHER" id="PTHR11511">
    <property type="entry name" value="LARVAL STORAGE PROTEIN/PHENOLOXIDASE"/>
    <property type="match status" value="1"/>
</dbReference>
<feature type="domain" description="Hemocyanin C-terminal" evidence="14">
    <location>
        <begin position="421"/>
        <end position="676"/>
    </location>
</feature>
<comment type="similarity">
    <text evidence="3">Belongs to the tyrosinase family.</text>
</comment>
<dbReference type="GO" id="GO:0004503">
    <property type="term" value="F:tyrosinase activity"/>
    <property type="evidence" value="ECO:0007669"/>
    <property type="project" value="UniProtKB-ARBA"/>
</dbReference>
<evidence type="ECO:0000259" key="13">
    <source>
        <dbReference type="Pfam" id="PF03722"/>
    </source>
</evidence>
<dbReference type="PANTHER" id="PTHR11511:SF4">
    <property type="entry name" value="PHENOLOXIDASE 2-RELATED"/>
    <property type="match status" value="1"/>
</dbReference>
<dbReference type="EMBL" id="JBBCAQ010000018">
    <property type="protein sequence ID" value="KAK7595536.1"/>
    <property type="molecule type" value="Genomic_DNA"/>
</dbReference>
<evidence type="ECO:0000313" key="15">
    <source>
        <dbReference type="EMBL" id="KAK7595536.1"/>
    </source>
</evidence>
<keyword evidence="16" id="KW-1185">Reference proteome</keyword>
<dbReference type="InterPro" id="IPR036697">
    <property type="entry name" value="Hemocyanin_N_sf"/>
</dbReference>
<dbReference type="SUPFAM" id="SSF48056">
    <property type="entry name" value="Di-copper centre-containing domain"/>
    <property type="match status" value="1"/>
</dbReference>
<evidence type="ECO:0000256" key="9">
    <source>
        <dbReference type="ARBA" id="ARBA00023157"/>
    </source>
</evidence>
<dbReference type="Pfam" id="PF00372">
    <property type="entry name" value="Hemocyanin_M"/>
    <property type="match status" value="1"/>
</dbReference>
<dbReference type="GO" id="GO:0006582">
    <property type="term" value="P:melanin metabolic process"/>
    <property type="evidence" value="ECO:0007669"/>
    <property type="project" value="UniProtKB-ARBA"/>
</dbReference>
<evidence type="ECO:0000259" key="14">
    <source>
        <dbReference type="Pfam" id="PF03723"/>
    </source>
</evidence>
<dbReference type="GO" id="GO:0046872">
    <property type="term" value="F:metal ion binding"/>
    <property type="evidence" value="ECO:0007669"/>
    <property type="project" value="UniProtKB-KW"/>
</dbReference>
<keyword evidence="7" id="KW-0186">Copper</keyword>
<dbReference type="Gene3D" id="2.60.40.1520">
    <property type="entry name" value="Hemocyanin, C-terminal domain"/>
    <property type="match status" value="1"/>
</dbReference>
<keyword evidence="10" id="KW-0175">Coiled coil</keyword>
<dbReference type="Proteomes" id="UP001367676">
    <property type="component" value="Unassembled WGS sequence"/>
</dbReference>
<evidence type="ECO:0000256" key="10">
    <source>
        <dbReference type="SAM" id="Coils"/>
    </source>
</evidence>
<evidence type="ECO:0000313" key="16">
    <source>
        <dbReference type="Proteomes" id="UP001367676"/>
    </source>
</evidence>
<dbReference type="FunFam" id="1.10.1280.10:FF:000004">
    <property type="entry name" value="Hemocyanin subunit 2"/>
    <property type="match status" value="1"/>
</dbReference>
<proteinExistence type="inferred from homology"/>
<keyword evidence="8" id="KW-0503">Monooxygenase</keyword>
<accession>A0AAN9TL60</accession>
<evidence type="ECO:0000256" key="4">
    <source>
        <dbReference type="ARBA" id="ARBA00022525"/>
    </source>
</evidence>